<feature type="signal peptide" evidence="1">
    <location>
        <begin position="1"/>
        <end position="21"/>
    </location>
</feature>
<feature type="chain" id="PRO_5040349583" description="Secreted protein" evidence="1">
    <location>
        <begin position="22"/>
        <end position="120"/>
    </location>
</feature>
<organism evidence="2 3">
    <name type="scientific">Dactylonectria macrodidyma</name>
    <dbReference type="NCBI Taxonomy" id="307937"/>
    <lineage>
        <taxon>Eukaryota</taxon>
        <taxon>Fungi</taxon>
        <taxon>Dikarya</taxon>
        <taxon>Ascomycota</taxon>
        <taxon>Pezizomycotina</taxon>
        <taxon>Sordariomycetes</taxon>
        <taxon>Hypocreomycetidae</taxon>
        <taxon>Hypocreales</taxon>
        <taxon>Nectriaceae</taxon>
        <taxon>Dactylonectria</taxon>
    </lineage>
</organism>
<keyword evidence="1" id="KW-0732">Signal</keyword>
<evidence type="ECO:0000313" key="3">
    <source>
        <dbReference type="Proteomes" id="UP000738349"/>
    </source>
</evidence>
<comment type="caution">
    <text evidence="2">The sequence shown here is derived from an EMBL/GenBank/DDBJ whole genome shotgun (WGS) entry which is preliminary data.</text>
</comment>
<keyword evidence="3" id="KW-1185">Reference proteome</keyword>
<evidence type="ECO:0000313" key="2">
    <source>
        <dbReference type="EMBL" id="KAH7123004.1"/>
    </source>
</evidence>
<protein>
    <recommendedName>
        <fullName evidence="4">Secreted protein</fullName>
    </recommendedName>
</protein>
<evidence type="ECO:0000256" key="1">
    <source>
        <dbReference type="SAM" id="SignalP"/>
    </source>
</evidence>
<dbReference type="Proteomes" id="UP000738349">
    <property type="component" value="Unassembled WGS sequence"/>
</dbReference>
<sequence>MKKRSVSISLLRLLLFCPYSPTPPPPLSHCHYGSERHSSALPFPLDLVTGWHPLLTRQASLSFRRLPLETLGRQKRQPLLCECVVATYQSTFVPSSEHHICLVPSWWGSAQGNRGNRRMH</sequence>
<name>A0A9P9IKU0_9HYPO</name>
<dbReference type="AlphaFoldDB" id="A0A9P9IKU0"/>
<accession>A0A9P9IKU0</accession>
<dbReference type="EMBL" id="JAGMUV010000023">
    <property type="protein sequence ID" value="KAH7123004.1"/>
    <property type="molecule type" value="Genomic_DNA"/>
</dbReference>
<gene>
    <name evidence="2" type="ORF">EDB81DRAFT_225491</name>
</gene>
<evidence type="ECO:0008006" key="4">
    <source>
        <dbReference type="Google" id="ProtNLM"/>
    </source>
</evidence>
<reference evidence="2" key="1">
    <citation type="journal article" date="2021" name="Nat. Commun.">
        <title>Genetic determinants of endophytism in the Arabidopsis root mycobiome.</title>
        <authorList>
            <person name="Mesny F."/>
            <person name="Miyauchi S."/>
            <person name="Thiergart T."/>
            <person name="Pickel B."/>
            <person name="Atanasova L."/>
            <person name="Karlsson M."/>
            <person name="Huettel B."/>
            <person name="Barry K.W."/>
            <person name="Haridas S."/>
            <person name="Chen C."/>
            <person name="Bauer D."/>
            <person name="Andreopoulos W."/>
            <person name="Pangilinan J."/>
            <person name="LaButti K."/>
            <person name="Riley R."/>
            <person name="Lipzen A."/>
            <person name="Clum A."/>
            <person name="Drula E."/>
            <person name="Henrissat B."/>
            <person name="Kohler A."/>
            <person name="Grigoriev I.V."/>
            <person name="Martin F.M."/>
            <person name="Hacquard S."/>
        </authorList>
    </citation>
    <scope>NUCLEOTIDE SEQUENCE</scope>
    <source>
        <strain evidence="2">MPI-CAGE-AT-0147</strain>
    </source>
</reference>
<proteinExistence type="predicted"/>